<organism evidence="2 3">
    <name type="scientific">Acorus gramineus</name>
    <name type="common">Dwarf sweet flag</name>
    <dbReference type="NCBI Taxonomy" id="55184"/>
    <lineage>
        <taxon>Eukaryota</taxon>
        <taxon>Viridiplantae</taxon>
        <taxon>Streptophyta</taxon>
        <taxon>Embryophyta</taxon>
        <taxon>Tracheophyta</taxon>
        <taxon>Spermatophyta</taxon>
        <taxon>Magnoliopsida</taxon>
        <taxon>Liliopsida</taxon>
        <taxon>Acoraceae</taxon>
        <taxon>Acorus</taxon>
    </lineage>
</organism>
<sequence length="57" mass="6585">MIKMSHFPPPLSLYFSFFITSSSFYFSPQSQTQMSVSSAHQHHHLCKSTDKNTHPIQ</sequence>
<name>A0AAV9AQ43_ACOGR</name>
<evidence type="ECO:0000313" key="3">
    <source>
        <dbReference type="Proteomes" id="UP001179952"/>
    </source>
</evidence>
<comment type="caution">
    <text evidence="2">The sequence shown here is derived from an EMBL/GenBank/DDBJ whole genome shotgun (WGS) entry which is preliminary data.</text>
</comment>
<protein>
    <submittedName>
        <fullName evidence="2">Uncharacterized protein</fullName>
    </submittedName>
</protein>
<gene>
    <name evidence="2" type="ORF">QJS04_geneDACA000652</name>
</gene>
<dbReference type="EMBL" id="JAUJYN010000007">
    <property type="protein sequence ID" value="KAK1266212.1"/>
    <property type="molecule type" value="Genomic_DNA"/>
</dbReference>
<keyword evidence="3" id="KW-1185">Reference proteome</keyword>
<feature type="compositionally biased region" description="Basic and acidic residues" evidence="1">
    <location>
        <begin position="47"/>
        <end position="57"/>
    </location>
</feature>
<accession>A0AAV9AQ43</accession>
<reference evidence="2" key="2">
    <citation type="submission" date="2023-06" db="EMBL/GenBank/DDBJ databases">
        <authorList>
            <person name="Ma L."/>
            <person name="Liu K.-W."/>
            <person name="Li Z."/>
            <person name="Hsiao Y.-Y."/>
            <person name="Qi Y."/>
            <person name="Fu T."/>
            <person name="Tang G."/>
            <person name="Zhang D."/>
            <person name="Sun W.-H."/>
            <person name="Liu D.-K."/>
            <person name="Li Y."/>
            <person name="Chen G.-Z."/>
            <person name="Liu X.-D."/>
            <person name="Liao X.-Y."/>
            <person name="Jiang Y.-T."/>
            <person name="Yu X."/>
            <person name="Hao Y."/>
            <person name="Huang J."/>
            <person name="Zhao X.-W."/>
            <person name="Ke S."/>
            <person name="Chen Y.-Y."/>
            <person name="Wu W.-L."/>
            <person name="Hsu J.-L."/>
            <person name="Lin Y.-F."/>
            <person name="Huang M.-D."/>
            <person name="Li C.-Y."/>
            <person name="Huang L."/>
            <person name="Wang Z.-W."/>
            <person name="Zhao X."/>
            <person name="Zhong W.-Y."/>
            <person name="Peng D.-H."/>
            <person name="Ahmad S."/>
            <person name="Lan S."/>
            <person name="Zhang J.-S."/>
            <person name="Tsai W.-C."/>
            <person name="Van De Peer Y."/>
            <person name="Liu Z.-J."/>
        </authorList>
    </citation>
    <scope>NUCLEOTIDE SEQUENCE</scope>
    <source>
        <strain evidence="2">SCP</strain>
        <tissue evidence="2">Leaves</tissue>
    </source>
</reference>
<proteinExistence type="predicted"/>
<feature type="region of interest" description="Disordered" evidence="1">
    <location>
        <begin position="37"/>
        <end position="57"/>
    </location>
</feature>
<reference evidence="2" key="1">
    <citation type="journal article" date="2023" name="Nat. Commun.">
        <title>Diploid and tetraploid genomes of Acorus and the evolution of monocots.</title>
        <authorList>
            <person name="Ma L."/>
            <person name="Liu K.W."/>
            <person name="Li Z."/>
            <person name="Hsiao Y.Y."/>
            <person name="Qi Y."/>
            <person name="Fu T."/>
            <person name="Tang G.D."/>
            <person name="Zhang D."/>
            <person name="Sun W.H."/>
            <person name="Liu D.K."/>
            <person name="Li Y."/>
            <person name="Chen G.Z."/>
            <person name="Liu X.D."/>
            <person name="Liao X.Y."/>
            <person name="Jiang Y.T."/>
            <person name="Yu X."/>
            <person name="Hao Y."/>
            <person name="Huang J."/>
            <person name="Zhao X.W."/>
            <person name="Ke S."/>
            <person name="Chen Y.Y."/>
            <person name="Wu W.L."/>
            <person name="Hsu J.L."/>
            <person name="Lin Y.F."/>
            <person name="Huang M.D."/>
            <person name="Li C.Y."/>
            <person name="Huang L."/>
            <person name="Wang Z.W."/>
            <person name="Zhao X."/>
            <person name="Zhong W.Y."/>
            <person name="Peng D.H."/>
            <person name="Ahmad S."/>
            <person name="Lan S."/>
            <person name="Zhang J.S."/>
            <person name="Tsai W.C."/>
            <person name="Van de Peer Y."/>
            <person name="Liu Z.J."/>
        </authorList>
    </citation>
    <scope>NUCLEOTIDE SEQUENCE</scope>
    <source>
        <strain evidence="2">SCP</strain>
    </source>
</reference>
<evidence type="ECO:0000313" key="2">
    <source>
        <dbReference type="EMBL" id="KAK1266212.1"/>
    </source>
</evidence>
<dbReference type="Proteomes" id="UP001179952">
    <property type="component" value="Unassembled WGS sequence"/>
</dbReference>
<evidence type="ECO:0000256" key="1">
    <source>
        <dbReference type="SAM" id="MobiDB-lite"/>
    </source>
</evidence>
<dbReference type="AlphaFoldDB" id="A0AAV9AQ43"/>